<evidence type="ECO:0000313" key="3">
    <source>
        <dbReference type="Proteomes" id="UP000831963"/>
    </source>
</evidence>
<name>A0ABY4IPE9_9MICO</name>
<keyword evidence="1" id="KW-1133">Transmembrane helix</keyword>
<proteinExistence type="predicted"/>
<evidence type="ECO:0000313" key="2">
    <source>
        <dbReference type="EMBL" id="UPL14674.1"/>
    </source>
</evidence>
<gene>
    <name evidence="2" type="ORF">KV396_09355</name>
</gene>
<dbReference type="Proteomes" id="UP000831963">
    <property type="component" value="Chromosome"/>
</dbReference>
<evidence type="ECO:0000256" key="1">
    <source>
        <dbReference type="SAM" id="Phobius"/>
    </source>
</evidence>
<keyword evidence="3" id="KW-1185">Reference proteome</keyword>
<keyword evidence="1" id="KW-0812">Transmembrane</keyword>
<protein>
    <recommendedName>
        <fullName evidence="4">Preprotein translocase subunit YajC</fullName>
    </recommendedName>
</protein>
<dbReference type="EMBL" id="CP078077">
    <property type="protein sequence ID" value="UPL14674.1"/>
    <property type="molecule type" value="Genomic_DNA"/>
</dbReference>
<accession>A0ABY4IPE9</accession>
<sequence length="175" mass="18998">MAVDPTIILLGILVLVLIIGGPFIKRWANRKAAAAGENAGRKFAAKQLVNVLVEFGTTVVIHAPEDAAREIVAEAAGKKPKDFPGRADGGFGIRFVEPDDTIVRLVPDPAGTRVQVETFREYMGFPQTVSFWQDLRTRISTAAAARGVTVSEGPHLEYLRGHLLDPQNARWALDA</sequence>
<organism evidence="2 3">
    <name type="scientific">Microbacterium galbinum</name>
    <dbReference type="NCBI Taxonomy" id="2851646"/>
    <lineage>
        <taxon>Bacteria</taxon>
        <taxon>Bacillati</taxon>
        <taxon>Actinomycetota</taxon>
        <taxon>Actinomycetes</taxon>
        <taxon>Micrococcales</taxon>
        <taxon>Microbacteriaceae</taxon>
        <taxon>Microbacterium</taxon>
    </lineage>
</organism>
<reference evidence="2 3" key="1">
    <citation type="submission" date="2021-06" db="EMBL/GenBank/DDBJ databases">
        <title>Genome-based taxonomic framework of Microbacterium strains isolated from marine environment, the description of four new species and reclassification of four preexisting species.</title>
        <authorList>
            <person name="Lee S.D."/>
            <person name="Kim S.-M."/>
            <person name="Byeon Y.-S."/>
            <person name="Yang H.L."/>
            <person name="Kim I.S."/>
        </authorList>
    </citation>
    <scope>NUCLEOTIDE SEQUENCE [LARGE SCALE GENOMIC DNA]</scope>
    <source>
        <strain evidence="2 3">SSW1-36</strain>
    </source>
</reference>
<evidence type="ECO:0008006" key="4">
    <source>
        <dbReference type="Google" id="ProtNLM"/>
    </source>
</evidence>
<feature type="transmembrane region" description="Helical" evidence="1">
    <location>
        <begin position="6"/>
        <end position="24"/>
    </location>
</feature>
<keyword evidence="1" id="KW-0472">Membrane</keyword>